<evidence type="ECO:0000313" key="3">
    <source>
        <dbReference type="Proteomes" id="UP000569914"/>
    </source>
</evidence>
<reference evidence="2 3" key="1">
    <citation type="submission" date="2020-07" db="EMBL/GenBank/DDBJ databases">
        <title>Sequencing the genomes of 1000 actinobacteria strains.</title>
        <authorList>
            <person name="Klenk H.-P."/>
        </authorList>
    </citation>
    <scope>NUCLEOTIDE SEQUENCE [LARGE SCALE GENOMIC DNA]</scope>
    <source>
        <strain evidence="2 3">DSM 22083</strain>
    </source>
</reference>
<comment type="caution">
    <text evidence="2">The sequence shown here is derived from an EMBL/GenBank/DDBJ whole genome shotgun (WGS) entry which is preliminary data.</text>
</comment>
<feature type="region of interest" description="Disordered" evidence="1">
    <location>
        <begin position="1"/>
        <end position="28"/>
    </location>
</feature>
<dbReference type="AlphaFoldDB" id="A0A7Y9ICS7"/>
<name>A0A7Y9ICS7_9ACTN</name>
<sequence length="72" mass="7692">MARQAGMRRREGVPARIAGLGGTRSPRMPRLQCGQITCQLAELPADPTEFFLEFGGSLPRLTAAHAGPLTMA</sequence>
<dbReference type="Proteomes" id="UP000569914">
    <property type="component" value="Unassembled WGS sequence"/>
</dbReference>
<keyword evidence="3" id="KW-1185">Reference proteome</keyword>
<gene>
    <name evidence="2" type="ORF">BKA15_005764</name>
</gene>
<proteinExistence type="predicted"/>
<evidence type="ECO:0000313" key="2">
    <source>
        <dbReference type="EMBL" id="NYE74435.1"/>
    </source>
</evidence>
<dbReference type="EMBL" id="JACCBU010000001">
    <property type="protein sequence ID" value="NYE74435.1"/>
    <property type="molecule type" value="Genomic_DNA"/>
</dbReference>
<protein>
    <submittedName>
        <fullName evidence="2">Uncharacterized protein</fullName>
    </submittedName>
</protein>
<evidence type="ECO:0000256" key="1">
    <source>
        <dbReference type="SAM" id="MobiDB-lite"/>
    </source>
</evidence>
<accession>A0A7Y9ICS7</accession>
<organism evidence="2 3">
    <name type="scientific">Microlunatus parietis</name>
    <dbReference type="NCBI Taxonomy" id="682979"/>
    <lineage>
        <taxon>Bacteria</taxon>
        <taxon>Bacillati</taxon>
        <taxon>Actinomycetota</taxon>
        <taxon>Actinomycetes</taxon>
        <taxon>Propionibacteriales</taxon>
        <taxon>Propionibacteriaceae</taxon>
        <taxon>Microlunatus</taxon>
    </lineage>
</organism>